<name>A0A4D6MGN0_VIGUN</name>
<accession>A0A4D6MGN0</accession>
<evidence type="ECO:0000313" key="2">
    <source>
        <dbReference type="Proteomes" id="UP000501690"/>
    </source>
</evidence>
<sequence length="187" mass="21812">MVLHHENNIHNSFLVDVNYEGRINCAFYVSTTMNLRMLKEEIASYRCCSQGRRVKDVWFHKPVQGSRVEDVWFHKPVLGRWDQYETCLLYTSRCVYETVAAVKEAESKICCSQGRRVKDVWFHKPVLGRWDQYETIKLLTYDDVRDMVAFFLPLPHDLLMKLFVTLHPAEGDNLDATTSASTSNVDD</sequence>
<reference evidence="1 2" key="1">
    <citation type="submission" date="2019-04" db="EMBL/GenBank/DDBJ databases">
        <title>An improved genome assembly and genetic linkage map for asparagus bean, Vigna unguiculata ssp. sesquipedialis.</title>
        <authorList>
            <person name="Xia Q."/>
            <person name="Zhang R."/>
            <person name="Dong Y."/>
        </authorList>
    </citation>
    <scope>NUCLEOTIDE SEQUENCE [LARGE SCALE GENOMIC DNA]</scope>
    <source>
        <tissue evidence="1">Leaf</tissue>
    </source>
</reference>
<protein>
    <submittedName>
        <fullName evidence="1">Uncharacterized protein</fullName>
    </submittedName>
</protein>
<organism evidence="1 2">
    <name type="scientific">Vigna unguiculata</name>
    <name type="common">Cowpea</name>
    <dbReference type="NCBI Taxonomy" id="3917"/>
    <lineage>
        <taxon>Eukaryota</taxon>
        <taxon>Viridiplantae</taxon>
        <taxon>Streptophyta</taxon>
        <taxon>Embryophyta</taxon>
        <taxon>Tracheophyta</taxon>
        <taxon>Spermatophyta</taxon>
        <taxon>Magnoliopsida</taxon>
        <taxon>eudicotyledons</taxon>
        <taxon>Gunneridae</taxon>
        <taxon>Pentapetalae</taxon>
        <taxon>rosids</taxon>
        <taxon>fabids</taxon>
        <taxon>Fabales</taxon>
        <taxon>Fabaceae</taxon>
        <taxon>Papilionoideae</taxon>
        <taxon>50 kb inversion clade</taxon>
        <taxon>NPAAA clade</taxon>
        <taxon>indigoferoid/millettioid clade</taxon>
        <taxon>Phaseoleae</taxon>
        <taxon>Vigna</taxon>
    </lineage>
</organism>
<dbReference type="AlphaFoldDB" id="A0A4D6MGN0"/>
<dbReference type="EMBL" id="CP039351">
    <property type="protein sequence ID" value="QCE00168.1"/>
    <property type="molecule type" value="Genomic_DNA"/>
</dbReference>
<gene>
    <name evidence="1" type="ORF">DEO72_LG7g1455</name>
</gene>
<keyword evidence="2" id="KW-1185">Reference proteome</keyword>
<evidence type="ECO:0000313" key="1">
    <source>
        <dbReference type="EMBL" id="QCE00168.1"/>
    </source>
</evidence>
<proteinExistence type="predicted"/>
<dbReference type="Proteomes" id="UP000501690">
    <property type="component" value="Linkage Group LG7"/>
</dbReference>